<feature type="domain" description="MAE-28990/MAE-18760-like HEPN" evidence="1">
    <location>
        <begin position="1"/>
        <end position="159"/>
    </location>
</feature>
<evidence type="ECO:0000259" key="1">
    <source>
        <dbReference type="Pfam" id="PF18737"/>
    </source>
</evidence>
<accession>A0A6A1TRR4</accession>
<evidence type="ECO:0000313" key="3">
    <source>
        <dbReference type="Proteomes" id="UP000386575"/>
    </source>
</evidence>
<dbReference type="AlphaFoldDB" id="A0A6A1TRR4"/>
<organism evidence="2 3">
    <name type="scientific">Neorhizobium galegae</name>
    <name type="common">Rhizobium galegae</name>
    <dbReference type="NCBI Taxonomy" id="399"/>
    <lineage>
        <taxon>Bacteria</taxon>
        <taxon>Pseudomonadati</taxon>
        <taxon>Pseudomonadota</taxon>
        <taxon>Alphaproteobacteria</taxon>
        <taxon>Hyphomicrobiales</taxon>
        <taxon>Rhizobiaceae</taxon>
        <taxon>Rhizobium/Agrobacterium group</taxon>
        <taxon>Neorhizobium</taxon>
    </lineage>
</organism>
<sequence>MLYAHYEGFAKFCLSVFYAEAKQRISACHELPANTRVFAHSKLIKTLRQLPADQFLSAVENFGTNHASTPPEFPDVDTDANLWPNLLIDLLNAADIDANFVEKHRQKLRTLVKRRNGIAHGEEDIIPEVRYYLEFEQAVYEIMYDLAFSVDARLSAPPYGTS</sequence>
<proteinExistence type="predicted"/>
<evidence type="ECO:0000313" key="2">
    <source>
        <dbReference type="EMBL" id="KAB1087313.1"/>
    </source>
</evidence>
<dbReference type="Pfam" id="PF18737">
    <property type="entry name" value="HEPN_MAE_28990"/>
    <property type="match status" value="1"/>
</dbReference>
<name>A0A6A1TRR4_NEOGA</name>
<gene>
    <name evidence="2" type="ORF">F4V91_13320</name>
</gene>
<reference evidence="2 3" key="1">
    <citation type="submission" date="2019-09" db="EMBL/GenBank/DDBJ databases">
        <title>Genome sequencing of Ng87 strain.</title>
        <authorList>
            <person name="Karasev E.S."/>
            <person name="Andronov E."/>
        </authorList>
    </citation>
    <scope>NUCLEOTIDE SEQUENCE [LARGE SCALE GENOMIC DNA]</scope>
    <source>
        <strain evidence="2 3">Ng87</strain>
    </source>
</reference>
<dbReference type="Proteomes" id="UP000386575">
    <property type="component" value="Unassembled WGS sequence"/>
</dbReference>
<protein>
    <recommendedName>
        <fullName evidence="1">MAE-28990/MAE-18760-like HEPN domain-containing protein</fullName>
    </recommendedName>
</protein>
<dbReference type="EMBL" id="VZUL01000002">
    <property type="protein sequence ID" value="KAB1087313.1"/>
    <property type="molecule type" value="Genomic_DNA"/>
</dbReference>
<dbReference type="InterPro" id="IPR040788">
    <property type="entry name" value="HEPN_MAE_28990"/>
</dbReference>
<comment type="caution">
    <text evidence="2">The sequence shown here is derived from an EMBL/GenBank/DDBJ whole genome shotgun (WGS) entry which is preliminary data.</text>
</comment>